<dbReference type="GO" id="GO:0003677">
    <property type="term" value="F:DNA binding"/>
    <property type="evidence" value="ECO:0007669"/>
    <property type="project" value="UniProtKB-KW"/>
</dbReference>
<comment type="caution">
    <text evidence="5">The sequence shown here is derived from an EMBL/GenBank/DDBJ whole genome shotgun (WGS) entry which is preliminary data.</text>
</comment>
<feature type="domain" description="Type I restriction modification DNA specificity" evidence="4">
    <location>
        <begin position="22"/>
        <end position="125"/>
    </location>
</feature>
<accession>X0S9I5</accession>
<keyword evidence="2" id="KW-0680">Restriction system</keyword>
<evidence type="ECO:0000256" key="1">
    <source>
        <dbReference type="ARBA" id="ARBA00010923"/>
    </source>
</evidence>
<dbReference type="EMBL" id="BARS01009292">
    <property type="protein sequence ID" value="GAF72582.1"/>
    <property type="molecule type" value="Genomic_DNA"/>
</dbReference>
<feature type="non-terminal residue" evidence="5">
    <location>
        <position position="206"/>
    </location>
</feature>
<evidence type="ECO:0000256" key="3">
    <source>
        <dbReference type="ARBA" id="ARBA00023125"/>
    </source>
</evidence>
<dbReference type="SUPFAM" id="SSF116734">
    <property type="entry name" value="DNA methylase specificity domain"/>
    <property type="match status" value="1"/>
</dbReference>
<evidence type="ECO:0000256" key="2">
    <source>
        <dbReference type="ARBA" id="ARBA00022747"/>
    </source>
</evidence>
<proteinExistence type="inferred from homology"/>
<dbReference type="InterPro" id="IPR044946">
    <property type="entry name" value="Restrct_endonuc_typeI_TRD_sf"/>
</dbReference>
<protein>
    <recommendedName>
        <fullName evidence="4">Type I restriction modification DNA specificity domain-containing protein</fullName>
    </recommendedName>
</protein>
<dbReference type="Pfam" id="PF01420">
    <property type="entry name" value="Methylase_S"/>
    <property type="match status" value="2"/>
</dbReference>
<keyword evidence="3" id="KW-0238">DNA-binding</keyword>
<dbReference type="AlphaFoldDB" id="X0S9I5"/>
<organism evidence="5">
    <name type="scientific">marine sediment metagenome</name>
    <dbReference type="NCBI Taxonomy" id="412755"/>
    <lineage>
        <taxon>unclassified sequences</taxon>
        <taxon>metagenomes</taxon>
        <taxon>ecological metagenomes</taxon>
    </lineage>
</organism>
<dbReference type="GO" id="GO:0009307">
    <property type="term" value="P:DNA restriction-modification system"/>
    <property type="evidence" value="ECO:0007669"/>
    <property type="project" value="UniProtKB-KW"/>
</dbReference>
<comment type="similarity">
    <text evidence="1">Belongs to the type-I restriction system S methylase family.</text>
</comment>
<feature type="domain" description="Type I restriction modification DNA specificity" evidence="4">
    <location>
        <begin position="160"/>
        <end position="202"/>
    </location>
</feature>
<dbReference type="InterPro" id="IPR000055">
    <property type="entry name" value="Restrct_endonuc_typeI_TRD"/>
</dbReference>
<name>X0S9I5_9ZZZZ</name>
<evidence type="ECO:0000259" key="4">
    <source>
        <dbReference type="Pfam" id="PF01420"/>
    </source>
</evidence>
<reference evidence="5" key="1">
    <citation type="journal article" date="2014" name="Front. Microbiol.">
        <title>High frequency of phylogenetically diverse reductive dehalogenase-homologous genes in deep subseafloor sedimentary metagenomes.</title>
        <authorList>
            <person name="Kawai M."/>
            <person name="Futagami T."/>
            <person name="Toyoda A."/>
            <person name="Takaki Y."/>
            <person name="Nishi S."/>
            <person name="Hori S."/>
            <person name="Arai W."/>
            <person name="Tsubouchi T."/>
            <person name="Morono Y."/>
            <person name="Uchiyama I."/>
            <person name="Ito T."/>
            <person name="Fujiyama A."/>
            <person name="Inagaki F."/>
            <person name="Takami H."/>
        </authorList>
    </citation>
    <scope>NUCLEOTIDE SEQUENCE</scope>
    <source>
        <strain evidence="5">Expedition CK06-06</strain>
    </source>
</reference>
<dbReference type="Gene3D" id="3.90.220.20">
    <property type="entry name" value="DNA methylase specificity domains"/>
    <property type="match status" value="2"/>
</dbReference>
<evidence type="ECO:0000313" key="5">
    <source>
        <dbReference type="EMBL" id="GAF72582.1"/>
    </source>
</evidence>
<gene>
    <name evidence="5" type="ORF">S01H1_17503</name>
</gene>
<sequence length="206" mass="23795">MTVEVQDYFDVRYGVNLELVNLQQEDNGINFVSRTSQNNGVSAKVKLILNKKTNPANTISVSCGGSVMESFLQKEDYYSGRDIYILKPKIKLSDKQLLFYCLCLKANKYRYNYGRQPNKTLKQIRIPPINEIPSWINKIKMPEIPDKKPILSENVNLHEKKWGWFYITDLFNIKKGERLVKEKRVKGKIPLITASSENNGVVDFIS</sequence>